<dbReference type="GO" id="GO:0016787">
    <property type="term" value="F:hydrolase activity"/>
    <property type="evidence" value="ECO:0007669"/>
    <property type="project" value="UniProtKB-KW"/>
</dbReference>
<dbReference type="Pfam" id="PF00561">
    <property type="entry name" value="Abhydrolase_1"/>
    <property type="match status" value="1"/>
</dbReference>
<dbReference type="AlphaFoldDB" id="A0A844YIE2"/>
<dbReference type="PANTHER" id="PTHR43798:SF31">
    <property type="entry name" value="AB HYDROLASE SUPERFAMILY PROTEIN YCLE"/>
    <property type="match status" value="1"/>
</dbReference>
<dbReference type="EMBL" id="WTYN01000002">
    <property type="protein sequence ID" value="MXO63513.1"/>
    <property type="molecule type" value="Genomic_DNA"/>
</dbReference>
<comment type="caution">
    <text evidence="3">The sequence shown here is derived from an EMBL/GenBank/DDBJ whole genome shotgun (WGS) entry which is preliminary data.</text>
</comment>
<evidence type="ECO:0000313" key="4">
    <source>
        <dbReference type="Proteomes" id="UP000445582"/>
    </source>
</evidence>
<name>A0A844YIE2_9SPHN</name>
<dbReference type="PANTHER" id="PTHR43798">
    <property type="entry name" value="MONOACYLGLYCEROL LIPASE"/>
    <property type="match status" value="1"/>
</dbReference>
<proteinExistence type="predicted"/>
<dbReference type="PRINTS" id="PR00111">
    <property type="entry name" value="ABHYDROLASE"/>
</dbReference>
<dbReference type="InterPro" id="IPR029058">
    <property type="entry name" value="AB_hydrolase_fold"/>
</dbReference>
<accession>A0A844YIE2</accession>
<keyword evidence="4" id="KW-1185">Reference proteome</keyword>
<dbReference type="InterPro" id="IPR050266">
    <property type="entry name" value="AB_hydrolase_sf"/>
</dbReference>
<protein>
    <submittedName>
        <fullName evidence="3">Alpha/beta fold hydrolase</fullName>
    </submittedName>
</protein>
<feature type="domain" description="AB hydrolase-1" evidence="2">
    <location>
        <begin position="58"/>
        <end position="293"/>
    </location>
</feature>
<keyword evidence="1 3" id="KW-0378">Hydrolase</keyword>
<dbReference type="SUPFAM" id="SSF53474">
    <property type="entry name" value="alpha/beta-Hydrolases"/>
    <property type="match status" value="1"/>
</dbReference>
<dbReference type="GO" id="GO:0016020">
    <property type="term" value="C:membrane"/>
    <property type="evidence" value="ECO:0007669"/>
    <property type="project" value="TreeGrafter"/>
</dbReference>
<gene>
    <name evidence="3" type="ORF">GRI48_10865</name>
</gene>
<dbReference type="OrthoDB" id="8680283at2"/>
<reference evidence="3 4" key="1">
    <citation type="submission" date="2019-12" db="EMBL/GenBank/DDBJ databases">
        <title>Genomic-based taxomic classification of the family Erythrobacteraceae.</title>
        <authorList>
            <person name="Xu L."/>
        </authorList>
    </citation>
    <scope>NUCLEOTIDE SEQUENCE [LARGE SCALE GENOMIC DNA]</scope>
    <source>
        <strain evidence="3 4">MCCC 1A09965</strain>
    </source>
</reference>
<organism evidence="3 4">
    <name type="scientific">Qipengyuania oceanensis</name>
    <dbReference type="NCBI Taxonomy" id="1463597"/>
    <lineage>
        <taxon>Bacteria</taxon>
        <taxon>Pseudomonadati</taxon>
        <taxon>Pseudomonadota</taxon>
        <taxon>Alphaproteobacteria</taxon>
        <taxon>Sphingomonadales</taxon>
        <taxon>Erythrobacteraceae</taxon>
        <taxon>Qipengyuania</taxon>
    </lineage>
</organism>
<dbReference type="InterPro" id="IPR000073">
    <property type="entry name" value="AB_hydrolase_1"/>
</dbReference>
<dbReference type="PRINTS" id="PR00412">
    <property type="entry name" value="EPOXHYDRLASE"/>
</dbReference>
<evidence type="ECO:0000256" key="1">
    <source>
        <dbReference type="ARBA" id="ARBA00022801"/>
    </source>
</evidence>
<sequence length="317" mass="34488">MLLGLVALLVVAFLVLRVPDTDPAEMRAKYGAAPSQFLTLDDGQVVHLRDEGPKDALPVVLLHGSNADLHTWQPWVDRLKADYRVIRYDQIGHGLTGPSVSGNYERAEFEKTIDQVAGKLGLERFVLAGNSMGGGIAMGYAIDHPERLAGLVLVDAAGADIQREGGGNLAFTLAGMPVVGDVLSQLLPRSLVDKSFRQSVSNQAIVTDEAVDRYWELARYPGNRGATRKRFSAPRIPFAEAQLRAVSVPTLVMWGEEDSLIRVEAARWYDGLLPNSTLVVYPGIGHIPMEEAPDRSASDLRKFLSGIEREAPSSHGL</sequence>
<dbReference type="InterPro" id="IPR000639">
    <property type="entry name" value="Epox_hydrolase-like"/>
</dbReference>
<dbReference type="Proteomes" id="UP000445582">
    <property type="component" value="Unassembled WGS sequence"/>
</dbReference>
<dbReference type="Gene3D" id="3.40.50.1820">
    <property type="entry name" value="alpha/beta hydrolase"/>
    <property type="match status" value="1"/>
</dbReference>
<evidence type="ECO:0000259" key="2">
    <source>
        <dbReference type="Pfam" id="PF00561"/>
    </source>
</evidence>
<evidence type="ECO:0000313" key="3">
    <source>
        <dbReference type="EMBL" id="MXO63513.1"/>
    </source>
</evidence>